<organism evidence="2 3">
    <name type="scientific">Ameca splendens</name>
    <dbReference type="NCBI Taxonomy" id="208324"/>
    <lineage>
        <taxon>Eukaryota</taxon>
        <taxon>Metazoa</taxon>
        <taxon>Chordata</taxon>
        <taxon>Craniata</taxon>
        <taxon>Vertebrata</taxon>
        <taxon>Euteleostomi</taxon>
        <taxon>Actinopterygii</taxon>
        <taxon>Neopterygii</taxon>
        <taxon>Teleostei</taxon>
        <taxon>Neoteleostei</taxon>
        <taxon>Acanthomorphata</taxon>
        <taxon>Ovalentaria</taxon>
        <taxon>Atherinomorphae</taxon>
        <taxon>Cyprinodontiformes</taxon>
        <taxon>Goodeidae</taxon>
        <taxon>Ameca</taxon>
    </lineage>
</organism>
<gene>
    <name evidence="2" type="ORF">AMECASPLE_036781</name>
</gene>
<dbReference type="EMBL" id="JAHRIP010071782">
    <property type="protein sequence ID" value="MEQ2309262.1"/>
    <property type="molecule type" value="Genomic_DNA"/>
</dbReference>
<keyword evidence="3" id="KW-1185">Reference proteome</keyword>
<feature type="compositionally biased region" description="Low complexity" evidence="1">
    <location>
        <begin position="38"/>
        <end position="49"/>
    </location>
</feature>
<evidence type="ECO:0000313" key="3">
    <source>
        <dbReference type="Proteomes" id="UP001469553"/>
    </source>
</evidence>
<feature type="region of interest" description="Disordered" evidence="1">
    <location>
        <begin position="38"/>
        <end position="61"/>
    </location>
</feature>
<comment type="caution">
    <text evidence="2">The sequence shown here is derived from an EMBL/GenBank/DDBJ whole genome shotgun (WGS) entry which is preliminary data.</text>
</comment>
<evidence type="ECO:0000256" key="1">
    <source>
        <dbReference type="SAM" id="MobiDB-lite"/>
    </source>
</evidence>
<evidence type="ECO:0000313" key="2">
    <source>
        <dbReference type="EMBL" id="MEQ2309262.1"/>
    </source>
</evidence>
<protein>
    <submittedName>
        <fullName evidence="2">Uncharacterized protein</fullName>
    </submittedName>
</protein>
<feature type="compositionally biased region" description="Polar residues" evidence="1">
    <location>
        <begin position="50"/>
        <end position="61"/>
    </location>
</feature>
<name>A0ABV0ZU34_9TELE</name>
<dbReference type="Proteomes" id="UP001469553">
    <property type="component" value="Unassembled WGS sequence"/>
</dbReference>
<reference evidence="2 3" key="1">
    <citation type="submission" date="2021-06" db="EMBL/GenBank/DDBJ databases">
        <authorList>
            <person name="Palmer J.M."/>
        </authorList>
    </citation>
    <scope>NUCLEOTIDE SEQUENCE [LARGE SCALE GENOMIC DNA]</scope>
    <source>
        <strain evidence="2 3">AS_MEX2019</strain>
        <tissue evidence="2">Muscle</tissue>
    </source>
</reference>
<sequence length="129" mass="14462">MYNLNKYLPNYGNKLVWLNFQSVMMDSYSSYLSSYAYPGPGRRSSSLSRDTQTSLCSHTSSGSAWGKLEAFPSQPSDIVPPACPEPSTGPPPVVMWLEFLSKEAFRRHPEQMAVSPQLNTPVEEQRHCT</sequence>
<proteinExistence type="predicted"/>
<accession>A0ABV0ZU34</accession>